<reference evidence="2 3" key="1">
    <citation type="submission" date="2019-03" db="EMBL/GenBank/DDBJ databases">
        <title>Sapientia aquatica gen. nov., sp. nov., isolated from a crater lake.</title>
        <authorList>
            <person name="Felfoldi T."/>
            <person name="Szabo A."/>
            <person name="Toth E."/>
            <person name="Schumann P."/>
            <person name="Keki Z."/>
            <person name="Marialigeti K."/>
            <person name="Mathe I."/>
        </authorList>
    </citation>
    <scope>NUCLEOTIDE SEQUENCE [LARGE SCALE GENOMIC DNA]</scope>
    <source>
        <strain evidence="2 3">SA-152</strain>
    </source>
</reference>
<keyword evidence="3" id="KW-1185">Reference proteome</keyword>
<dbReference type="AlphaFoldDB" id="A0A4R5W5T9"/>
<organism evidence="2 3">
    <name type="scientific">Sapientia aquatica</name>
    <dbReference type="NCBI Taxonomy" id="1549640"/>
    <lineage>
        <taxon>Bacteria</taxon>
        <taxon>Pseudomonadati</taxon>
        <taxon>Pseudomonadota</taxon>
        <taxon>Betaproteobacteria</taxon>
        <taxon>Burkholderiales</taxon>
        <taxon>Oxalobacteraceae</taxon>
        <taxon>Sapientia</taxon>
    </lineage>
</organism>
<feature type="region of interest" description="Disordered" evidence="1">
    <location>
        <begin position="29"/>
        <end position="52"/>
    </location>
</feature>
<dbReference type="EMBL" id="SMYL01000001">
    <property type="protein sequence ID" value="TDK68512.1"/>
    <property type="molecule type" value="Genomic_DNA"/>
</dbReference>
<evidence type="ECO:0000256" key="1">
    <source>
        <dbReference type="SAM" id="MobiDB-lite"/>
    </source>
</evidence>
<evidence type="ECO:0000313" key="3">
    <source>
        <dbReference type="Proteomes" id="UP000294829"/>
    </source>
</evidence>
<protein>
    <submittedName>
        <fullName evidence="2">Uncharacterized protein</fullName>
    </submittedName>
</protein>
<comment type="caution">
    <text evidence="2">The sequence shown here is derived from an EMBL/GenBank/DDBJ whole genome shotgun (WGS) entry which is preliminary data.</text>
</comment>
<name>A0A4R5W5T9_9BURK</name>
<dbReference type="Proteomes" id="UP000294829">
    <property type="component" value="Unassembled WGS sequence"/>
</dbReference>
<dbReference type="RefSeq" id="WP_133325237.1">
    <property type="nucleotide sequence ID" value="NZ_SMYL01000001.1"/>
</dbReference>
<sequence length="69" mass="7528">MTTTLQGRGNQRNSVSSCFTAANYATGLKRPPAFQQNPALDQKPKLDGQDYTQKSESIAIGFELPRGLI</sequence>
<accession>A0A4R5W5T9</accession>
<gene>
    <name evidence="2" type="ORF">E2I14_02935</name>
</gene>
<evidence type="ECO:0000313" key="2">
    <source>
        <dbReference type="EMBL" id="TDK68512.1"/>
    </source>
</evidence>
<proteinExistence type="predicted"/>